<dbReference type="Proteomes" id="UP000257109">
    <property type="component" value="Unassembled WGS sequence"/>
</dbReference>
<organism evidence="1 2">
    <name type="scientific">Mucuna pruriens</name>
    <name type="common">Velvet bean</name>
    <name type="synonym">Dolichos pruriens</name>
    <dbReference type="NCBI Taxonomy" id="157652"/>
    <lineage>
        <taxon>Eukaryota</taxon>
        <taxon>Viridiplantae</taxon>
        <taxon>Streptophyta</taxon>
        <taxon>Embryophyta</taxon>
        <taxon>Tracheophyta</taxon>
        <taxon>Spermatophyta</taxon>
        <taxon>Magnoliopsida</taxon>
        <taxon>eudicotyledons</taxon>
        <taxon>Gunneridae</taxon>
        <taxon>Pentapetalae</taxon>
        <taxon>rosids</taxon>
        <taxon>fabids</taxon>
        <taxon>Fabales</taxon>
        <taxon>Fabaceae</taxon>
        <taxon>Papilionoideae</taxon>
        <taxon>50 kb inversion clade</taxon>
        <taxon>NPAAA clade</taxon>
        <taxon>indigoferoid/millettioid clade</taxon>
        <taxon>Phaseoleae</taxon>
        <taxon>Mucuna</taxon>
    </lineage>
</organism>
<evidence type="ECO:0000313" key="1">
    <source>
        <dbReference type="EMBL" id="RDY08361.1"/>
    </source>
</evidence>
<name>A0A371I021_MUCPR</name>
<evidence type="ECO:0000313" key="2">
    <source>
        <dbReference type="Proteomes" id="UP000257109"/>
    </source>
</evidence>
<comment type="caution">
    <text evidence="1">The sequence shown here is derived from an EMBL/GenBank/DDBJ whole genome shotgun (WGS) entry which is preliminary data.</text>
</comment>
<proteinExistence type="predicted"/>
<protein>
    <submittedName>
        <fullName evidence="1">Uncharacterized protein</fullName>
    </submittedName>
</protein>
<accession>A0A371I021</accession>
<keyword evidence="2" id="KW-1185">Reference proteome</keyword>
<dbReference type="EMBL" id="QJKJ01001292">
    <property type="protein sequence ID" value="RDY08361.1"/>
    <property type="molecule type" value="Genomic_DNA"/>
</dbReference>
<dbReference type="AlphaFoldDB" id="A0A371I021"/>
<sequence length="87" mass="10396">MAFTLGKYEDQMLCDVVHIEVILKPLSLKEVNEDHIKMKLRREKENKMKEEKERRMWCPKGYFKQMLEGFQDIFPKDIPLGLPSIRG</sequence>
<feature type="non-terminal residue" evidence="1">
    <location>
        <position position="1"/>
    </location>
</feature>
<reference evidence="1" key="1">
    <citation type="submission" date="2018-05" db="EMBL/GenBank/DDBJ databases">
        <title>Draft genome of Mucuna pruriens seed.</title>
        <authorList>
            <person name="Nnadi N.E."/>
            <person name="Vos R."/>
            <person name="Hasami M.H."/>
            <person name="Devisetty U.K."/>
            <person name="Aguiy J.C."/>
        </authorList>
    </citation>
    <scope>NUCLEOTIDE SEQUENCE [LARGE SCALE GENOMIC DNA]</scope>
    <source>
        <strain evidence="1">JCA_2017</strain>
    </source>
</reference>
<gene>
    <name evidence="1" type="ORF">CR513_07419</name>
</gene>